<dbReference type="GO" id="GO:0006935">
    <property type="term" value="P:chemotaxis"/>
    <property type="evidence" value="ECO:0007669"/>
    <property type="project" value="UniProtKB-ARBA"/>
</dbReference>
<keyword evidence="2 4" id="KW-0807">Transducer</keyword>
<dbReference type="CDD" id="cd18774">
    <property type="entry name" value="PDC2_HK_sensor"/>
    <property type="match status" value="1"/>
</dbReference>
<dbReference type="SUPFAM" id="SSF58104">
    <property type="entry name" value="Methyl-accepting chemotaxis protein (MCP) signaling domain"/>
    <property type="match status" value="1"/>
</dbReference>
<dbReference type="Pfam" id="PF00672">
    <property type="entry name" value="HAMP"/>
    <property type="match status" value="1"/>
</dbReference>
<proteinExistence type="inferred from homology"/>
<evidence type="ECO:0000259" key="7">
    <source>
        <dbReference type="PROSITE" id="PS50885"/>
    </source>
</evidence>
<feature type="transmembrane region" description="Helical" evidence="5">
    <location>
        <begin position="282"/>
        <end position="306"/>
    </location>
</feature>
<dbReference type="Gene3D" id="3.30.450.20">
    <property type="entry name" value="PAS domain"/>
    <property type="match status" value="2"/>
</dbReference>
<evidence type="ECO:0000256" key="1">
    <source>
        <dbReference type="ARBA" id="ARBA00004370"/>
    </source>
</evidence>
<keyword evidence="5" id="KW-1133">Transmembrane helix</keyword>
<dbReference type="SMART" id="SM00283">
    <property type="entry name" value="MA"/>
    <property type="match status" value="1"/>
</dbReference>
<dbReference type="PROSITE" id="PS50885">
    <property type="entry name" value="HAMP"/>
    <property type="match status" value="1"/>
</dbReference>
<dbReference type="GO" id="GO:0016020">
    <property type="term" value="C:membrane"/>
    <property type="evidence" value="ECO:0007669"/>
    <property type="project" value="UniProtKB-SubCell"/>
</dbReference>
<feature type="domain" description="HAMP" evidence="7">
    <location>
        <begin position="307"/>
        <end position="357"/>
    </location>
</feature>
<keyword evidence="5" id="KW-0472">Membrane</keyword>
<evidence type="ECO:0000313" key="9">
    <source>
        <dbReference type="Proteomes" id="UP001139408"/>
    </source>
</evidence>
<dbReference type="AlphaFoldDB" id="A0A9X1Z7C0"/>
<dbReference type="InterPro" id="IPR003660">
    <property type="entry name" value="HAMP_dom"/>
</dbReference>
<comment type="similarity">
    <text evidence="3">Belongs to the methyl-accepting chemotaxis (MCP) protein family.</text>
</comment>
<evidence type="ECO:0000313" key="8">
    <source>
        <dbReference type="EMBL" id="MCL1106432.1"/>
    </source>
</evidence>
<feature type="domain" description="Methyl-accepting transducer" evidence="6">
    <location>
        <begin position="362"/>
        <end position="598"/>
    </location>
</feature>
<evidence type="ECO:0000256" key="5">
    <source>
        <dbReference type="SAM" id="Phobius"/>
    </source>
</evidence>
<dbReference type="Gene3D" id="1.10.287.950">
    <property type="entry name" value="Methyl-accepting chemotaxis protein"/>
    <property type="match status" value="1"/>
</dbReference>
<accession>A0A9X1Z7C0</accession>
<dbReference type="CDD" id="cd11386">
    <property type="entry name" value="MCP_signal"/>
    <property type="match status" value="1"/>
</dbReference>
<sequence length="634" mass="69307">MKNLGLKKLLLFSIILLVGSSVSISSCILYLQEKGTLTENIMRESNNYVAAKAANIETLINEKVGGINKLADLYKTNKIEGTEQEIIAQTKFLASAMNLNSAVLAFETGDAYWSKSTPTWPDHKYDTDVTTASWYQDGRKGNDVTMTNPYIGSDGGYYITIIEKIKGGTISVDMTLDFLNKMVNESNDIPGSIAVILNHDTTILASSSKVVKLGEKATKFPWFKNAVQEAVSKESNVVDYSVDGQNKIFFSHIINAGDKNWYFAIGLDKEVAFAKLKESRNVAIFITLIATLVSVLIAFMLIQILYRPILALKDTVLGLSNGDGDLTQRLQVDTNDDLGQIAQGVNQFIENLQNMMLEIQNASTTLQSNINRMREHSQRNSTIIQNHVCETEQVVTAIEEMNSTAESMAKDAANTANLTQQANETSKESREKVHKSQVTVSALVGDVNKTTDDIAKMTEVTQSINGILSVIGEIAGQTNLLALNAAIEAARAGEQGRGFAVVADEVRNLASRTMSSTEEVESALERLLTGTQVVVDSMDNTKARCQETAVDTSNVEASLDTMTQYVNDINDLSTQIATAAEEQSCVTQELSRNMSAINEIVRELDANGQQALTEADDINIINNQLADIVGRFKL</sequence>
<gene>
    <name evidence="8" type="ORF">L2749_14385</name>
</gene>
<protein>
    <submittedName>
        <fullName evidence="8">Methyl-accepting chemotaxis protein</fullName>
    </submittedName>
</protein>
<dbReference type="GO" id="GO:0007165">
    <property type="term" value="P:signal transduction"/>
    <property type="evidence" value="ECO:0007669"/>
    <property type="project" value="UniProtKB-KW"/>
</dbReference>
<name>A0A9X1Z7C0_9GAMM</name>
<evidence type="ECO:0000256" key="2">
    <source>
        <dbReference type="ARBA" id="ARBA00023224"/>
    </source>
</evidence>
<comment type="subcellular location">
    <subcellularLocation>
        <location evidence="1">Membrane</location>
    </subcellularLocation>
</comment>
<comment type="caution">
    <text evidence="8">The sequence shown here is derived from an EMBL/GenBank/DDBJ whole genome shotgun (WGS) entry which is preliminary data.</text>
</comment>
<dbReference type="PANTHER" id="PTHR32089:SF55">
    <property type="entry name" value="METHYL ACCEPTING SENSORY TRANSDUCER WITH CACHE_2 SMALL MOLECULE BINDING DOMAIN"/>
    <property type="match status" value="1"/>
</dbReference>
<evidence type="ECO:0000256" key="4">
    <source>
        <dbReference type="PROSITE-ProRule" id="PRU00284"/>
    </source>
</evidence>
<organism evidence="8 9">
    <name type="scientific">Shewanella algicola</name>
    <dbReference type="NCBI Taxonomy" id="640633"/>
    <lineage>
        <taxon>Bacteria</taxon>
        <taxon>Pseudomonadati</taxon>
        <taxon>Pseudomonadota</taxon>
        <taxon>Gammaproteobacteria</taxon>
        <taxon>Alteromonadales</taxon>
        <taxon>Shewanellaceae</taxon>
        <taxon>Shewanella</taxon>
    </lineage>
</organism>
<dbReference type="SMART" id="SM00304">
    <property type="entry name" value="HAMP"/>
    <property type="match status" value="1"/>
</dbReference>
<dbReference type="Proteomes" id="UP001139408">
    <property type="component" value="Unassembled WGS sequence"/>
</dbReference>
<dbReference type="PROSITE" id="PS51257">
    <property type="entry name" value="PROKAR_LIPOPROTEIN"/>
    <property type="match status" value="1"/>
</dbReference>
<dbReference type="InterPro" id="IPR004089">
    <property type="entry name" value="MCPsignal_dom"/>
</dbReference>
<dbReference type="Pfam" id="PF00015">
    <property type="entry name" value="MCPsignal"/>
    <property type="match status" value="1"/>
</dbReference>
<dbReference type="RefSeq" id="WP_188925807.1">
    <property type="nucleotide sequence ID" value="NZ_BMQI01000031.1"/>
</dbReference>
<keyword evidence="5" id="KW-0812">Transmembrane</keyword>
<dbReference type="PANTHER" id="PTHR32089">
    <property type="entry name" value="METHYL-ACCEPTING CHEMOTAXIS PROTEIN MCPB"/>
    <property type="match status" value="1"/>
</dbReference>
<dbReference type="EMBL" id="JAKILJ010000033">
    <property type="protein sequence ID" value="MCL1106432.1"/>
    <property type="molecule type" value="Genomic_DNA"/>
</dbReference>
<keyword evidence="9" id="KW-1185">Reference proteome</keyword>
<dbReference type="PROSITE" id="PS50111">
    <property type="entry name" value="CHEMOTAXIS_TRANSDUC_2"/>
    <property type="match status" value="1"/>
</dbReference>
<evidence type="ECO:0000259" key="6">
    <source>
        <dbReference type="PROSITE" id="PS50111"/>
    </source>
</evidence>
<evidence type="ECO:0000256" key="3">
    <source>
        <dbReference type="ARBA" id="ARBA00029447"/>
    </source>
</evidence>
<reference evidence="8" key="1">
    <citation type="submission" date="2022-01" db="EMBL/GenBank/DDBJ databases">
        <title>Whole genome-based taxonomy of the Shewanellaceae.</title>
        <authorList>
            <person name="Martin-Rodriguez A.J."/>
        </authorList>
    </citation>
    <scope>NUCLEOTIDE SEQUENCE</scope>
    <source>
        <strain evidence="8">DSM 23803</strain>
    </source>
</reference>
<dbReference type="CDD" id="cd06225">
    <property type="entry name" value="HAMP"/>
    <property type="match status" value="1"/>
</dbReference>
<dbReference type="FunFam" id="1.10.287.950:FF:000001">
    <property type="entry name" value="Methyl-accepting chemotaxis sensory transducer"/>
    <property type="match status" value="1"/>
</dbReference>